<organism evidence="1 2">
    <name type="scientific">Anaeromyxobacter oryzae</name>
    <dbReference type="NCBI Taxonomy" id="2918170"/>
    <lineage>
        <taxon>Bacteria</taxon>
        <taxon>Pseudomonadati</taxon>
        <taxon>Myxococcota</taxon>
        <taxon>Myxococcia</taxon>
        <taxon>Myxococcales</taxon>
        <taxon>Cystobacterineae</taxon>
        <taxon>Anaeromyxobacteraceae</taxon>
        <taxon>Anaeromyxobacter</taxon>
    </lineage>
</organism>
<name>A0ABM7WZ13_9BACT</name>
<reference evidence="2" key="1">
    <citation type="journal article" date="2022" name="Int. J. Syst. Evol. Microbiol.">
        <title>Anaeromyxobacter oryzae sp. nov., Anaeromyxobacter diazotrophicus sp. nov. and Anaeromyxobacter paludicola sp. nov., isolated from paddy soils.</title>
        <authorList>
            <person name="Itoh H."/>
            <person name="Xu Z."/>
            <person name="Mise K."/>
            <person name="Masuda Y."/>
            <person name="Ushijima N."/>
            <person name="Hayakawa C."/>
            <person name="Shiratori Y."/>
            <person name="Senoo K."/>
        </authorList>
    </citation>
    <scope>NUCLEOTIDE SEQUENCE [LARGE SCALE GENOMIC DNA]</scope>
    <source>
        <strain evidence="2">Red232</strain>
    </source>
</reference>
<protein>
    <submittedName>
        <fullName evidence="1">Uncharacterized protein</fullName>
    </submittedName>
</protein>
<dbReference type="Proteomes" id="UP001162891">
    <property type="component" value="Chromosome"/>
</dbReference>
<dbReference type="RefSeq" id="WP_248353190.1">
    <property type="nucleotide sequence ID" value="NZ_AP025591.1"/>
</dbReference>
<accession>A0ABM7WZ13</accession>
<keyword evidence="2" id="KW-1185">Reference proteome</keyword>
<evidence type="ECO:0000313" key="2">
    <source>
        <dbReference type="Proteomes" id="UP001162891"/>
    </source>
</evidence>
<gene>
    <name evidence="1" type="ORF">AMOR_37210</name>
</gene>
<evidence type="ECO:0000313" key="1">
    <source>
        <dbReference type="EMBL" id="BDG04725.1"/>
    </source>
</evidence>
<dbReference type="EMBL" id="AP025591">
    <property type="protein sequence ID" value="BDG04725.1"/>
    <property type="molecule type" value="Genomic_DNA"/>
</dbReference>
<sequence>MPLDPFLAAVRTHLLDPLAARTPWARGAWCRKQRRRLDARRGAVVWIRGDALRWAEWGARVGYFEVQYMDGLPYLRAVQDPVA</sequence>
<proteinExistence type="predicted"/>